<dbReference type="SUPFAM" id="SSF57701">
    <property type="entry name" value="Zn2/Cys6 DNA-binding domain"/>
    <property type="match status" value="1"/>
</dbReference>
<dbReference type="GO" id="GO:0003677">
    <property type="term" value="F:DNA binding"/>
    <property type="evidence" value="ECO:0007669"/>
    <property type="project" value="UniProtKB-KW"/>
</dbReference>
<dbReference type="SMART" id="SM00906">
    <property type="entry name" value="Fungal_trans"/>
    <property type="match status" value="1"/>
</dbReference>
<dbReference type="GO" id="GO:0000981">
    <property type="term" value="F:DNA-binding transcription factor activity, RNA polymerase II-specific"/>
    <property type="evidence" value="ECO:0007669"/>
    <property type="project" value="InterPro"/>
</dbReference>
<keyword evidence="3" id="KW-0238">DNA-binding</keyword>
<evidence type="ECO:0000259" key="6">
    <source>
        <dbReference type="PROSITE" id="PS50048"/>
    </source>
</evidence>
<dbReference type="STRING" id="90262.A0A1X2IQ18"/>
<keyword evidence="8" id="KW-1185">Reference proteome</keyword>
<dbReference type="InterPro" id="IPR050987">
    <property type="entry name" value="AtrR-like"/>
</dbReference>
<sequence length="774" mass="86929">MQPNSHILPHPFSKPLYTNAQLSSIHQQTSSLTNPQQQQQQQQHLTSPYTNDVDFRNSKRPKVRKPRACDLCRRKKIRCDYDPAFPEKQCSSCRGYKKTCDFAETAKKRGPPKGYVEGLENRLQRMEDLLMNMASSSNLSPEAIRHYINSNIDETPTTGISNSNVSTQHLSPSLPSSNQHKISSPRSSNSTESPPPPPSTPSSSSSSSNAAIKRLHCVDKTLSHDAQIQEQLENAREGKYAYLGSSSGVYMLNRLFPKNTEDNDCMDDEHSRAMLQGKEDDVMMARFGHKSSHLNVGPGANDDATSSSGSASLWILPPKPVVDRLVDLYFKRMNIFLPIVDEDEFMELYRKDSNGISKPLLMTICRVTIRMLPADDPVVQQYQLDRTAVFWDMVRQLDTNYELDFMEPQIECIQMLLLSSANADRWSPKSANWLATSIAVKMAQDLGLHRSNSQWTLPSKSAEARKRLWWSAYIIDRWVCASLGRPLTVNDADCDLEYPELGDDGKYTAFVSIIKLSGVLGDVLRAICSPRARKLGGQGLGPERLAKRLKQALTDWKHGLPSSLWLDDNEMDCIHQQKVSKELESKINNGAGQLRILYIAVQLLSKRPSIFLGPDHSPSPSSSSTSSSLSSSSVSTASTVVVPQECLDAVVDVLDIFYIIKFHSLMYVGWSLSSYGLSQILMFIFLNHRNENEKVAAEAKRQAESFKQHYRMLEDHFVETSLITFLDAISKMIEHDKETEQKEACCKEQNGQGSSLWGTSSGMDWHDMMNLIGK</sequence>
<dbReference type="SMART" id="SM00066">
    <property type="entry name" value="GAL4"/>
    <property type="match status" value="1"/>
</dbReference>
<dbReference type="PANTHER" id="PTHR46910:SF3">
    <property type="entry name" value="HALOTOLERANCE PROTEIN 9-RELATED"/>
    <property type="match status" value="1"/>
</dbReference>
<evidence type="ECO:0000256" key="5">
    <source>
        <dbReference type="SAM" id="MobiDB-lite"/>
    </source>
</evidence>
<dbReference type="Proteomes" id="UP000193560">
    <property type="component" value="Unassembled WGS sequence"/>
</dbReference>
<dbReference type="AlphaFoldDB" id="A0A1X2IQ18"/>
<dbReference type="Pfam" id="PF04082">
    <property type="entry name" value="Fungal_trans"/>
    <property type="match status" value="1"/>
</dbReference>
<organism evidence="7 8">
    <name type="scientific">Absidia repens</name>
    <dbReference type="NCBI Taxonomy" id="90262"/>
    <lineage>
        <taxon>Eukaryota</taxon>
        <taxon>Fungi</taxon>
        <taxon>Fungi incertae sedis</taxon>
        <taxon>Mucoromycota</taxon>
        <taxon>Mucoromycotina</taxon>
        <taxon>Mucoromycetes</taxon>
        <taxon>Mucorales</taxon>
        <taxon>Cunninghamellaceae</taxon>
        <taxon>Absidia</taxon>
    </lineage>
</organism>
<dbReference type="CDD" id="cd12148">
    <property type="entry name" value="fungal_TF_MHR"/>
    <property type="match status" value="1"/>
</dbReference>
<evidence type="ECO:0000313" key="7">
    <source>
        <dbReference type="EMBL" id="ORZ20375.1"/>
    </source>
</evidence>
<dbReference type="EMBL" id="MCGE01000006">
    <property type="protein sequence ID" value="ORZ20375.1"/>
    <property type="molecule type" value="Genomic_DNA"/>
</dbReference>
<dbReference type="InterPro" id="IPR001138">
    <property type="entry name" value="Zn2Cys6_DnaBD"/>
</dbReference>
<proteinExistence type="predicted"/>
<keyword evidence="2" id="KW-0479">Metal-binding</keyword>
<dbReference type="PROSITE" id="PS50048">
    <property type="entry name" value="ZN2_CY6_FUNGAL_2"/>
    <property type="match status" value="1"/>
</dbReference>
<dbReference type="InterPro" id="IPR007219">
    <property type="entry name" value="XnlR_reg_dom"/>
</dbReference>
<dbReference type="Gene3D" id="4.10.240.10">
    <property type="entry name" value="Zn(2)-C6 fungal-type DNA-binding domain"/>
    <property type="match status" value="1"/>
</dbReference>
<protein>
    <submittedName>
        <fullName evidence="7">Fungal-specific transcription factor domain-domain-containing protein</fullName>
    </submittedName>
</protein>
<evidence type="ECO:0000313" key="8">
    <source>
        <dbReference type="Proteomes" id="UP000193560"/>
    </source>
</evidence>
<dbReference type="CDD" id="cd00067">
    <property type="entry name" value="GAL4"/>
    <property type="match status" value="1"/>
</dbReference>
<dbReference type="PANTHER" id="PTHR46910">
    <property type="entry name" value="TRANSCRIPTION FACTOR PDR1"/>
    <property type="match status" value="1"/>
</dbReference>
<evidence type="ECO:0000256" key="4">
    <source>
        <dbReference type="ARBA" id="ARBA00023242"/>
    </source>
</evidence>
<dbReference type="GO" id="GO:0008270">
    <property type="term" value="F:zinc ion binding"/>
    <property type="evidence" value="ECO:0007669"/>
    <property type="project" value="InterPro"/>
</dbReference>
<feature type="domain" description="Zn(2)-C6 fungal-type" evidence="6">
    <location>
        <begin position="68"/>
        <end position="102"/>
    </location>
</feature>
<dbReference type="InterPro" id="IPR036864">
    <property type="entry name" value="Zn2-C6_fun-type_DNA-bd_sf"/>
</dbReference>
<name>A0A1X2IQ18_9FUNG</name>
<comment type="caution">
    <text evidence="7">The sequence shown here is derived from an EMBL/GenBank/DDBJ whole genome shotgun (WGS) entry which is preliminary data.</text>
</comment>
<comment type="subcellular location">
    <subcellularLocation>
        <location evidence="1">Nucleus</location>
    </subcellularLocation>
</comment>
<gene>
    <name evidence="7" type="ORF">BCR42DRAFT_408645</name>
</gene>
<evidence type="ECO:0000256" key="1">
    <source>
        <dbReference type="ARBA" id="ARBA00004123"/>
    </source>
</evidence>
<evidence type="ECO:0000256" key="2">
    <source>
        <dbReference type="ARBA" id="ARBA00022723"/>
    </source>
</evidence>
<feature type="compositionally biased region" description="Polar residues" evidence="5">
    <location>
        <begin position="24"/>
        <end position="35"/>
    </location>
</feature>
<feature type="region of interest" description="Disordered" evidence="5">
    <location>
        <begin position="24"/>
        <end position="60"/>
    </location>
</feature>
<dbReference type="GO" id="GO:0006351">
    <property type="term" value="P:DNA-templated transcription"/>
    <property type="evidence" value="ECO:0007669"/>
    <property type="project" value="InterPro"/>
</dbReference>
<dbReference type="OrthoDB" id="39175at2759"/>
<dbReference type="PROSITE" id="PS00463">
    <property type="entry name" value="ZN2_CY6_FUNGAL_1"/>
    <property type="match status" value="1"/>
</dbReference>
<accession>A0A1X2IQ18</accession>
<reference evidence="7 8" key="1">
    <citation type="submission" date="2016-07" db="EMBL/GenBank/DDBJ databases">
        <title>Pervasive Adenine N6-methylation of Active Genes in Fungi.</title>
        <authorList>
            <consortium name="DOE Joint Genome Institute"/>
            <person name="Mondo S.J."/>
            <person name="Dannebaum R.O."/>
            <person name="Kuo R.C."/>
            <person name="Labutti K."/>
            <person name="Haridas S."/>
            <person name="Kuo A."/>
            <person name="Salamov A."/>
            <person name="Ahrendt S.R."/>
            <person name="Lipzen A."/>
            <person name="Sullivan W."/>
            <person name="Andreopoulos W.B."/>
            <person name="Clum A."/>
            <person name="Lindquist E."/>
            <person name="Daum C."/>
            <person name="Ramamoorthy G.K."/>
            <person name="Gryganskyi A."/>
            <person name="Culley D."/>
            <person name="Magnuson J.K."/>
            <person name="James T.Y."/>
            <person name="O'Malley M.A."/>
            <person name="Stajich J.E."/>
            <person name="Spatafora J.W."/>
            <person name="Visel A."/>
            <person name="Grigoriev I.V."/>
        </authorList>
    </citation>
    <scope>NUCLEOTIDE SEQUENCE [LARGE SCALE GENOMIC DNA]</scope>
    <source>
        <strain evidence="7 8">NRRL 1336</strain>
    </source>
</reference>
<feature type="compositionally biased region" description="Polar residues" evidence="5">
    <location>
        <begin position="158"/>
        <end position="182"/>
    </location>
</feature>
<keyword evidence="4" id="KW-0539">Nucleus</keyword>
<dbReference type="Pfam" id="PF00172">
    <property type="entry name" value="Zn_clus"/>
    <property type="match status" value="1"/>
</dbReference>
<dbReference type="GO" id="GO:0005634">
    <property type="term" value="C:nucleus"/>
    <property type="evidence" value="ECO:0007669"/>
    <property type="project" value="UniProtKB-SubCell"/>
</dbReference>
<evidence type="ECO:0000256" key="3">
    <source>
        <dbReference type="ARBA" id="ARBA00023125"/>
    </source>
</evidence>
<feature type="region of interest" description="Disordered" evidence="5">
    <location>
        <begin position="158"/>
        <end position="210"/>
    </location>
</feature>